<name>A0A8H4VUX3_9AGAR</name>
<dbReference type="Proteomes" id="UP000521872">
    <property type="component" value="Unassembled WGS sequence"/>
</dbReference>
<feature type="transmembrane region" description="Helical" evidence="2">
    <location>
        <begin position="183"/>
        <end position="208"/>
    </location>
</feature>
<dbReference type="AlphaFoldDB" id="A0A8H4VUX3"/>
<evidence type="ECO:0000256" key="1">
    <source>
        <dbReference type="SAM" id="MobiDB-lite"/>
    </source>
</evidence>
<feature type="transmembrane region" description="Helical" evidence="2">
    <location>
        <begin position="220"/>
        <end position="244"/>
    </location>
</feature>
<evidence type="ECO:0000313" key="3">
    <source>
        <dbReference type="EMBL" id="KAF4623591.1"/>
    </source>
</evidence>
<keyword evidence="4" id="KW-1185">Reference proteome</keyword>
<proteinExistence type="predicted"/>
<organism evidence="3 4">
    <name type="scientific">Agrocybe pediades</name>
    <dbReference type="NCBI Taxonomy" id="84607"/>
    <lineage>
        <taxon>Eukaryota</taxon>
        <taxon>Fungi</taxon>
        <taxon>Dikarya</taxon>
        <taxon>Basidiomycota</taxon>
        <taxon>Agaricomycotina</taxon>
        <taxon>Agaricomycetes</taxon>
        <taxon>Agaricomycetidae</taxon>
        <taxon>Agaricales</taxon>
        <taxon>Agaricineae</taxon>
        <taxon>Strophariaceae</taxon>
        <taxon>Agrocybe</taxon>
    </lineage>
</organism>
<feature type="region of interest" description="Disordered" evidence="1">
    <location>
        <begin position="706"/>
        <end position="747"/>
    </location>
</feature>
<evidence type="ECO:0000256" key="2">
    <source>
        <dbReference type="SAM" id="Phobius"/>
    </source>
</evidence>
<reference evidence="3 4" key="1">
    <citation type="submission" date="2019-12" db="EMBL/GenBank/DDBJ databases">
        <authorList>
            <person name="Floudas D."/>
            <person name="Bentzer J."/>
            <person name="Ahren D."/>
            <person name="Johansson T."/>
            <person name="Persson P."/>
            <person name="Tunlid A."/>
        </authorList>
    </citation>
    <scope>NUCLEOTIDE SEQUENCE [LARGE SCALE GENOMIC DNA]</scope>
    <source>
        <strain evidence="3 4">CBS 102.39</strain>
    </source>
</reference>
<keyword evidence="2" id="KW-1133">Transmembrane helix</keyword>
<protein>
    <submittedName>
        <fullName evidence="3">Uncharacterized protein</fullName>
    </submittedName>
</protein>
<feature type="transmembrane region" description="Helical" evidence="2">
    <location>
        <begin position="152"/>
        <end position="171"/>
    </location>
</feature>
<evidence type="ECO:0000313" key="4">
    <source>
        <dbReference type="Proteomes" id="UP000521872"/>
    </source>
</evidence>
<feature type="compositionally biased region" description="Polar residues" evidence="1">
    <location>
        <begin position="407"/>
        <end position="419"/>
    </location>
</feature>
<keyword evidence="2" id="KW-0812">Transmembrane</keyword>
<comment type="caution">
    <text evidence="3">The sequence shown here is derived from an EMBL/GenBank/DDBJ whole genome shotgun (WGS) entry which is preliminary data.</text>
</comment>
<feature type="region of interest" description="Disordered" evidence="1">
    <location>
        <begin position="407"/>
        <end position="455"/>
    </location>
</feature>
<accession>A0A8H4VUX3</accession>
<feature type="region of interest" description="Disordered" evidence="1">
    <location>
        <begin position="492"/>
        <end position="523"/>
    </location>
</feature>
<dbReference type="EMBL" id="JAACJL010000001">
    <property type="protein sequence ID" value="KAF4623591.1"/>
    <property type="molecule type" value="Genomic_DNA"/>
</dbReference>
<keyword evidence="2" id="KW-0472">Membrane</keyword>
<sequence>MSPVTALLPASFSLSGDAAIEAILSDIPLFCEGIMGIGVFTFYCITKQVKLLSVFLYGSSFLAFAAATFDLGQVLSRGPQNTANCAGLDTVTAFIYAREVFLSLSIGLLDLFFWRLVAHCPQSEVISQPTVSQRGKAVHSASWSRWGLVGSILKWTSLAALLSVPLLQILWRLLPEQRKYGSIYVADSTIQTSIMVIFILKFILNIVISPNDLWSAFRAYMVPIGALVLGTGLGIANFVTFAFTETALGRFLRAVEVYLLILHSLYTTFQDIVSPPPPSSNLEPFDTAGSRSGKFKGDNILPIAFSYPVQDTSNKPQSVANSGYRASTLSWILPRRGSPDEVQRVDAKAHNSEKILENAPSSREYITQNIRPLSSVSTSSDSLQGEEVQPSAVLSLSYYTMEDASRLPQQAVSSSANQQKMEDHPGNGYLPSRRHPSPSLRRNFAKNPSPQGSVTSIDNLLREQSELDRSIAALRVLSSQGLGGFEEAQNPFSMDASREPTSRIVGQSGNTSRSHKTESVSNRSDFSLSVFPDPPVALEAETATRYSKINPPAPLVTTRIEGKRNPLPITIPSPTASPAVLPTAPLETGATQYDVTSFIGDLSNNPLTGALSAIESGSGSETETAEITTADTAVVLRPMILATMTVTSPTEYPILSASTYGPDTRASTIDSTPSLRPLLLGQRNSSLSKLGPSGTVVPLAQRRKRGISNATNRPVISGPRLSKERTEVAPGAFERPRPPPLRLGEAL</sequence>
<feature type="compositionally biased region" description="Polar residues" evidence="1">
    <location>
        <begin position="446"/>
        <end position="455"/>
    </location>
</feature>
<feature type="transmembrane region" description="Helical" evidence="2">
    <location>
        <begin position="52"/>
        <end position="69"/>
    </location>
</feature>
<feature type="transmembrane region" description="Helical" evidence="2">
    <location>
        <begin position="27"/>
        <end position="45"/>
    </location>
</feature>
<gene>
    <name evidence="3" type="ORF">D9613_001926</name>
</gene>